<proteinExistence type="predicted"/>
<sequence>MEWFGFLSSSAFNVLKRMGPKKIAVAKTEDGAKAVAKVVGGRKAEKWVHKVGKVVGGTPIEIHLFYGSLIAITVWRLKR</sequence>
<accession>A0A139A171</accession>
<dbReference type="Proteomes" id="UP000070544">
    <property type="component" value="Unassembled WGS sequence"/>
</dbReference>
<organism evidence="1 2">
    <name type="scientific">Gonapodya prolifera (strain JEL478)</name>
    <name type="common">Monoblepharis prolifera</name>
    <dbReference type="NCBI Taxonomy" id="1344416"/>
    <lineage>
        <taxon>Eukaryota</taxon>
        <taxon>Fungi</taxon>
        <taxon>Fungi incertae sedis</taxon>
        <taxon>Chytridiomycota</taxon>
        <taxon>Chytridiomycota incertae sedis</taxon>
        <taxon>Monoblepharidomycetes</taxon>
        <taxon>Monoblepharidales</taxon>
        <taxon>Gonapodyaceae</taxon>
        <taxon>Gonapodya</taxon>
    </lineage>
</organism>
<feature type="non-terminal residue" evidence="1">
    <location>
        <position position="79"/>
    </location>
</feature>
<keyword evidence="2" id="KW-1185">Reference proteome</keyword>
<dbReference type="EMBL" id="KQ965820">
    <property type="protein sequence ID" value="KXS10527.1"/>
    <property type="molecule type" value="Genomic_DNA"/>
</dbReference>
<name>A0A139A171_GONPJ</name>
<evidence type="ECO:0000313" key="2">
    <source>
        <dbReference type="Proteomes" id="UP000070544"/>
    </source>
</evidence>
<protein>
    <submittedName>
        <fullName evidence="1">Uncharacterized protein</fullName>
    </submittedName>
</protein>
<dbReference type="AlphaFoldDB" id="A0A139A171"/>
<reference evidence="1 2" key="1">
    <citation type="journal article" date="2015" name="Genome Biol. Evol.">
        <title>Phylogenomic analyses indicate that early fungi evolved digesting cell walls of algal ancestors of land plants.</title>
        <authorList>
            <person name="Chang Y."/>
            <person name="Wang S."/>
            <person name="Sekimoto S."/>
            <person name="Aerts A.L."/>
            <person name="Choi C."/>
            <person name="Clum A."/>
            <person name="LaButti K.M."/>
            <person name="Lindquist E.A."/>
            <person name="Yee Ngan C."/>
            <person name="Ohm R.A."/>
            <person name="Salamov A.A."/>
            <person name="Grigoriev I.V."/>
            <person name="Spatafora J.W."/>
            <person name="Berbee M.L."/>
        </authorList>
    </citation>
    <scope>NUCLEOTIDE SEQUENCE [LARGE SCALE GENOMIC DNA]</scope>
    <source>
        <strain evidence="1 2">JEL478</strain>
    </source>
</reference>
<gene>
    <name evidence="1" type="ORF">M427DRAFT_61888</name>
</gene>
<evidence type="ECO:0000313" key="1">
    <source>
        <dbReference type="EMBL" id="KXS10527.1"/>
    </source>
</evidence>